<accession>A0A439D6K1</accession>
<name>A0A439D6K1_9PEZI</name>
<gene>
    <name evidence="2" type="ORF">EKO27_g5084</name>
</gene>
<dbReference type="EMBL" id="RYZI01000130">
    <property type="protein sequence ID" value="RWA10030.1"/>
    <property type="molecule type" value="Genomic_DNA"/>
</dbReference>
<organism evidence="2 3">
    <name type="scientific">Xylaria grammica</name>
    <dbReference type="NCBI Taxonomy" id="363999"/>
    <lineage>
        <taxon>Eukaryota</taxon>
        <taxon>Fungi</taxon>
        <taxon>Dikarya</taxon>
        <taxon>Ascomycota</taxon>
        <taxon>Pezizomycotina</taxon>
        <taxon>Sordariomycetes</taxon>
        <taxon>Xylariomycetidae</taxon>
        <taxon>Xylariales</taxon>
        <taxon>Xylariaceae</taxon>
        <taxon>Xylaria</taxon>
    </lineage>
</organism>
<evidence type="ECO:0000313" key="2">
    <source>
        <dbReference type="EMBL" id="RWA10030.1"/>
    </source>
</evidence>
<protein>
    <submittedName>
        <fullName evidence="2">Uncharacterized protein</fullName>
    </submittedName>
</protein>
<dbReference type="Proteomes" id="UP000286045">
    <property type="component" value="Unassembled WGS sequence"/>
</dbReference>
<evidence type="ECO:0000256" key="1">
    <source>
        <dbReference type="SAM" id="MobiDB-lite"/>
    </source>
</evidence>
<dbReference type="AlphaFoldDB" id="A0A439D6K1"/>
<keyword evidence="3" id="KW-1185">Reference proteome</keyword>
<feature type="compositionally biased region" description="Polar residues" evidence="1">
    <location>
        <begin position="519"/>
        <end position="529"/>
    </location>
</feature>
<feature type="region of interest" description="Disordered" evidence="1">
    <location>
        <begin position="438"/>
        <end position="529"/>
    </location>
</feature>
<proteinExistence type="predicted"/>
<reference evidence="2 3" key="1">
    <citation type="submission" date="2018-12" db="EMBL/GenBank/DDBJ databases">
        <title>Draft genome sequence of Xylaria grammica IHI A82.</title>
        <authorList>
            <person name="Buettner E."/>
            <person name="Kellner H."/>
        </authorList>
    </citation>
    <scope>NUCLEOTIDE SEQUENCE [LARGE SCALE GENOMIC DNA]</scope>
    <source>
        <strain evidence="2 3">IHI A82</strain>
    </source>
</reference>
<dbReference type="STRING" id="363999.A0A439D6K1"/>
<feature type="compositionally biased region" description="Basic and acidic residues" evidence="1">
    <location>
        <begin position="455"/>
        <end position="469"/>
    </location>
</feature>
<sequence>MEPWAIKETFHRVVTQPGSTVKKWDTEELIQCRAIGKVEALDYLWVAEEPNLKGEIHPVFSNWMASESNLHEELEQPILLASKILEAAGLPWLSDFLVDDIFDEHYPGRECGGYSIPTPAHGKRTTPHSIVRRLRVSRAIREKRVHGRGTAWDTLRNDFPKLIQWQLDEDMFKERGWNGYTCRHPRGDLPLSEIDKYETIKKFDSISSHEGSRNLTILVMAEYPARLAELRHQGKARSEEYLLTAFMATVTLLHELGHAIYWKDRRSLTCDMREPFYGSDLEMELGDSFVASIFGGWIPRPVCELSRLREDFSFAGGIAWRQALNWDHHRMRPKYRAHYSIPVDYIACLFTNASWLAASNKARALIRPKFLTGNSMALRTVGIYAPLTQSNRHATAATANFHCDGDGWTWNRRPGAWFRIPQYDGSMYPELELPTAGEDAVFPPMRDTTRASPLARDRAADGQSQRERQPPPLSPLPGRRRRRHPGTEQPENSRPVQRERYEGKDAEDDEEILSPGCGENNNTSGGSSEISLDELKKRLSQLIGVSLTELEKLFDGPHCRSADGE</sequence>
<comment type="caution">
    <text evidence="2">The sequence shown here is derived from an EMBL/GenBank/DDBJ whole genome shotgun (WGS) entry which is preliminary data.</text>
</comment>
<evidence type="ECO:0000313" key="3">
    <source>
        <dbReference type="Proteomes" id="UP000286045"/>
    </source>
</evidence>